<keyword evidence="4 9" id="KW-0067">ATP-binding</keyword>
<dbReference type="PANTHER" id="PTHR21348">
    <property type="match status" value="1"/>
</dbReference>
<evidence type="ECO:0000313" key="11">
    <source>
        <dbReference type="EMBL" id="KAJ8308702.1"/>
    </source>
</evidence>
<dbReference type="SUPFAM" id="SSF110849">
    <property type="entry name" value="ParB/Sulfiredoxin"/>
    <property type="match status" value="1"/>
</dbReference>
<evidence type="ECO:0000256" key="7">
    <source>
        <dbReference type="ARBA" id="ARBA00023157"/>
    </source>
</evidence>
<sequence>MSIQAAHISEIHNVPLHILIRPFPSVLDEVKVESLMRTIENPETVDEVPPIDVLWIQGRKGGDYYYSFGGCHRYEAYKRLNLEYIPCKLIKSTINDLRIYLGGSTPDLI</sequence>
<dbReference type="PANTHER" id="PTHR21348:SF2">
    <property type="entry name" value="SULFIREDOXIN-1"/>
    <property type="match status" value="1"/>
</dbReference>
<dbReference type="CDD" id="cd16395">
    <property type="entry name" value="Srx"/>
    <property type="match status" value="1"/>
</dbReference>
<dbReference type="Gene3D" id="3.90.1530.10">
    <property type="entry name" value="Conserved hypothetical protein from pyrococcus furiosus pfu- 392566-001, ParB domain"/>
    <property type="match status" value="1"/>
</dbReference>
<evidence type="ECO:0000256" key="6">
    <source>
        <dbReference type="ARBA" id="ARBA00023002"/>
    </source>
</evidence>
<comment type="caution">
    <text evidence="11">The sequence shown here is derived from an EMBL/GenBank/DDBJ whole genome shotgun (WGS) entry which is preliminary data.</text>
</comment>
<organism evidence="11 12">
    <name type="scientific">Tegillarca granosa</name>
    <name type="common">Malaysian cockle</name>
    <name type="synonym">Anadara granosa</name>
    <dbReference type="NCBI Taxonomy" id="220873"/>
    <lineage>
        <taxon>Eukaryota</taxon>
        <taxon>Metazoa</taxon>
        <taxon>Spiralia</taxon>
        <taxon>Lophotrochozoa</taxon>
        <taxon>Mollusca</taxon>
        <taxon>Bivalvia</taxon>
        <taxon>Autobranchia</taxon>
        <taxon>Pteriomorphia</taxon>
        <taxon>Arcoida</taxon>
        <taxon>Arcoidea</taxon>
        <taxon>Arcidae</taxon>
        <taxon>Tegillarca</taxon>
    </lineage>
</organism>
<protein>
    <recommendedName>
        <fullName evidence="2 9">Sulfiredoxin</fullName>
        <ecNumber evidence="2 9">1.8.98.2</ecNumber>
    </recommendedName>
</protein>
<dbReference type="Pfam" id="PF02195">
    <property type="entry name" value="ParB_N"/>
    <property type="match status" value="1"/>
</dbReference>
<evidence type="ECO:0000256" key="5">
    <source>
        <dbReference type="ARBA" id="ARBA00022862"/>
    </source>
</evidence>
<dbReference type="EMBL" id="JARBDR010000657">
    <property type="protein sequence ID" value="KAJ8308702.1"/>
    <property type="molecule type" value="Genomic_DNA"/>
</dbReference>
<keyword evidence="7" id="KW-1015">Disulfide bond</keyword>
<dbReference type="PIRSF" id="PIRSF017267">
    <property type="entry name" value="Sulfiredoxin"/>
    <property type="match status" value="1"/>
</dbReference>
<dbReference type="InterPro" id="IPR016692">
    <property type="entry name" value="Sulfiredoxin"/>
</dbReference>
<dbReference type="InterPro" id="IPR003115">
    <property type="entry name" value="ParB_N"/>
</dbReference>
<dbReference type="InterPro" id="IPR036086">
    <property type="entry name" value="ParB/Sulfiredoxin_sf"/>
</dbReference>
<keyword evidence="5 9" id="KW-0049">Antioxidant</keyword>
<dbReference type="Proteomes" id="UP001217089">
    <property type="component" value="Unassembled WGS sequence"/>
</dbReference>
<evidence type="ECO:0000256" key="1">
    <source>
        <dbReference type="ARBA" id="ARBA00009609"/>
    </source>
</evidence>
<feature type="domain" description="ParB-like N-terminal" evidence="10">
    <location>
        <begin position="12"/>
        <end position="107"/>
    </location>
</feature>
<comment type="similarity">
    <text evidence="1 9">Belongs to the sulfiredoxin family.</text>
</comment>
<evidence type="ECO:0000256" key="9">
    <source>
        <dbReference type="PIRNR" id="PIRNR017267"/>
    </source>
</evidence>
<keyword evidence="12" id="KW-1185">Reference proteome</keyword>
<evidence type="ECO:0000256" key="2">
    <source>
        <dbReference type="ARBA" id="ARBA00013055"/>
    </source>
</evidence>
<evidence type="ECO:0000256" key="4">
    <source>
        <dbReference type="ARBA" id="ARBA00022840"/>
    </source>
</evidence>
<reference evidence="11 12" key="1">
    <citation type="submission" date="2022-12" db="EMBL/GenBank/DDBJ databases">
        <title>Chromosome-level genome of Tegillarca granosa.</title>
        <authorList>
            <person name="Kim J."/>
        </authorList>
    </citation>
    <scope>NUCLEOTIDE SEQUENCE [LARGE SCALE GENOMIC DNA]</scope>
    <source>
        <strain evidence="11">Teg-2019</strain>
        <tissue evidence="11">Adductor muscle</tissue>
    </source>
</reference>
<gene>
    <name evidence="11" type="ORF">KUTeg_013576</name>
</gene>
<keyword evidence="3 9" id="KW-0547">Nucleotide-binding</keyword>
<comment type="catalytic activity">
    <reaction evidence="8 9">
        <text>S-hydroxy-S-oxy-L-cysteinyl-[peroxiredoxin] + [protein]-dithiol + ATP = S-hydroxy-L-cysteinyl-[peroxiredoxin] + [protein]-disulfide + ADP + phosphate</text>
        <dbReference type="Rhea" id="RHEA:17545"/>
        <dbReference type="Rhea" id="RHEA-COMP:10593"/>
        <dbReference type="Rhea" id="RHEA-COMP:10594"/>
        <dbReference type="Rhea" id="RHEA-COMP:13681"/>
        <dbReference type="Rhea" id="RHEA-COMP:17976"/>
        <dbReference type="ChEBI" id="CHEBI:29950"/>
        <dbReference type="ChEBI" id="CHEBI:30616"/>
        <dbReference type="ChEBI" id="CHEBI:43474"/>
        <dbReference type="ChEBI" id="CHEBI:50058"/>
        <dbReference type="ChEBI" id="CHEBI:61973"/>
        <dbReference type="ChEBI" id="CHEBI:61974"/>
        <dbReference type="ChEBI" id="CHEBI:456216"/>
        <dbReference type="EC" id="1.8.98.2"/>
    </reaction>
</comment>
<evidence type="ECO:0000259" key="10">
    <source>
        <dbReference type="SMART" id="SM00470"/>
    </source>
</evidence>
<dbReference type="EC" id="1.8.98.2" evidence="2 9"/>
<accession>A0ABQ9EXH7</accession>
<evidence type="ECO:0000313" key="12">
    <source>
        <dbReference type="Proteomes" id="UP001217089"/>
    </source>
</evidence>
<evidence type="ECO:0000256" key="3">
    <source>
        <dbReference type="ARBA" id="ARBA00022741"/>
    </source>
</evidence>
<evidence type="ECO:0000256" key="8">
    <source>
        <dbReference type="ARBA" id="ARBA00047514"/>
    </source>
</evidence>
<keyword evidence="6 9" id="KW-0560">Oxidoreductase</keyword>
<proteinExistence type="inferred from homology"/>
<dbReference type="SMART" id="SM00470">
    <property type="entry name" value="ParB"/>
    <property type="match status" value="1"/>
</dbReference>
<name>A0ABQ9EXH7_TEGGR</name>